<evidence type="ECO:0000313" key="1">
    <source>
        <dbReference type="EMBL" id="PJA32566.1"/>
    </source>
</evidence>
<proteinExistence type="predicted"/>
<name>A0A2M7WRS3_9BACT</name>
<sequence length="339" mass="40343">MEKIFLFTDYRGQFYSSTKYRGAAVDLERLKNYFTKHNFELTVLPFSKIDFRTQNYKNIWVLYQSSEDPGLFYRSYVDDIVLGLYIQGAKLIPNFPQFKAHHNKHFLEILRDLHDLPDIKNIEAKRYGTYEDYLKDINNFKENILVLKSSNSSKSRGVFLLDNYIKKIKLPKIVSLTSSLQNLRYLAEQLKTGNKPLWISSHRNKFVLQHYVDGLQGDYRIVVYGEKFYVLYRGNRTDDFRASGSMKFNYNVELPEGLLDYAKKVFWSFNVPYIALDIGIKENEFFLFEFQFLSFGQYTLEKSSFYYCLRDGKWQKEYEKPDLEREIAESVSQFIESHH</sequence>
<evidence type="ECO:0008006" key="3">
    <source>
        <dbReference type="Google" id="ProtNLM"/>
    </source>
</evidence>
<dbReference type="SUPFAM" id="SSF56059">
    <property type="entry name" value="Glutathione synthetase ATP-binding domain-like"/>
    <property type="match status" value="1"/>
</dbReference>
<reference evidence="2" key="1">
    <citation type="submission" date="2017-09" db="EMBL/GenBank/DDBJ databases">
        <title>Depth-based differentiation of microbial function through sediment-hosted aquifers and enrichment of novel symbionts in the deep terrestrial subsurface.</title>
        <authorList>
            <person name="Probst A.J."/>
            <person name="Ladd B."/>
            <person name="Jarett J.K."/>
            <person name="Geller-Mcgrath D.E."/>
            <person name="Sieber C.M.K."/>
            <person name="Emerson J.B."/>
            <person name="Anantharaman K."/>
            <person name="Thomas B.C."/>
            <person name="Malmstrom R."/>
            <person name="Stieglmeier M."/>
            <person name="Klingl A."/>
            <person name="Woyke T."/>
            <person name="Ryan C.M."/>
            <person name="Banfield J.F."/>
        </authorList>
    </citation>
    <scope>NUCLEOTIDE SEQUENCE [LARGE SCALE GENOMIC DNA]</scope>
</reference>
<dbReference type="Proteomes" id="UP000230758">
    <property type="component" value="Unassembled WGS sequence"/>
</dbReference>
<evidence type="ECO:0000313" key="2">
    <source>
        <dbReference type="Proteomes" id="UP000230758"/>
    </source>
</evidence>
<protein>
    <recommendedName>
        <fullName evidence="3">ATP-grasp domain-containing protein</fullName>
    </recommendedName>
</protein>
<organism evidence="1 2">
    <name type="scientific">Candidatus Zambryskibacteria bacterium CG_4_9_14_3_um_filter_42_15</name>
    <dbReference type="NCBI Taxonomy" id="1975112"/>
    <lineage>
        <taxon>Bacteria</taxon>
        <taxon>Candidatus Zambryskiibacteriota</taxon>
    </lineage>
</organism>
<dbReference type="AlphaFoldDB" id="A0A2M7WRS3"/>
<dbReference type="EMBL" id="PFXF01000028">
    <property type="protein sequence ID" value="PJA32566.1"/>
    <property type="molecule type" value="Genomic_DNA"/>
</dbReference>
<gene>
    <name evidence="1" type="ORF">CO185_02495</name>
</gene>
<accession>A0A2M7WRS3</accession>
<comment type="caution">
    <text evidence="1">The sequence shown here is derived from an EMBL/GenBank/DDBJ whole genome shotgun (WGS) entry which is preliminary data.</text>
</comment>